<dbReference type="InterPro" id="IPR002589">
    <property type="entry name" value="Macro_dom"/>
</dbReference>
<proteinExistence type="predicted"/>
<evidence type="ECO:0000259" key="1">
    <source>
        <dbReference type="PROSITE" id="PS51154"/>
    </source>
</evidence>
<dbReference type="PANTHER" id="PTHR11106:SF27">
    <property type="entry name" value="MACRO DOMAIN-CONTAINING PROTEIN"/>
    <property type="match status" value="1"/>
</dbReference>
<gene>
    <name evidence="2" type="ORF">SARC_01022</name>
</gene>
<keyword evidence="3" id="KW-1185">Reference proteome</keyword>
<dbReference type="OrthoDB" id="6133115at2759"/>
<feature type="domain" description="Macro" evidence="1">
    <location>
        <begin position="7"/>
        <end position="190"/>
    </location>
</feature>
<protein>
    <recommendedName>
        <fullName evidence="1">Macro domain-containing protein</fullName>
    </recommendedName>
</protein>
<dbReference type="EMBL" id="KQ241633">
    <property type="protein sequence ID" value="KNC86829.1"/>
    <property type="molecule type" value="Genomic_DNA"/>
</dbReference>
<organism evidence="2 3">
    <name type="scientific">Sphaeroforma arctica JP610</name>
    <dbReference type="NCBI Taxonomy" id="667725"/>
    <lineage>
        <taxon>Eukaryota</taxon>
        <taxon>Ichthyosporea</taxon>
        <taxon>Ichthyophonida</taxon>
        <taxon>Sphaeroforma</taxon>
    </lineage>
</organism>
<dbReference type="PROSITE" id="PS51154">
    <property type="entry name" value="MACRO"/>
    <property type="match status" value="1"/>
</dbReference>
<dbReference type="CDD" id="cd02908">
    <property type="entry name" value="Macro_OAADPr_deacetylase"/>
    <property type="match status" value="1"/>
</dbReference>
<dbReference type="SMART" id="SM00506">
    <property type="entry name" value="A1pp"/>
    <property type="match status" value="1"/>
</dbReference>
<dbReference type="SUPFAM" id="SSF52949">
    <property type="entry name" value="Macro domain-like"/>
    <property type="match status" value="1"/>
</dbReference>
<dbReference type="RefSeq" id="XP_014160731.1">
    <property type="nucleotide sequence ID" value="XM_014305256.1"/>
</dbReference>
<dbReference type="Pfam" id="PF01661">
    <property type="entry name" value="Macro"/>
    <property type="match status" value="1"/>
</dbReference>
<evidence type="ECO:0000313" key="3">
    <source>
        <dbReference type="Proteomes" id="UP000054560"/>
    </source>
</evidence>
<dbReference type="Proteomes" id="UP000054560">
    <property type="component" value="Unassembled WGS sequence"/>
</dbReference>
<name>A0A0L0GD45_9EUKA</name>
<evidence type="ECO:0000313" key="2">
    <source>
        <dbReference type="EMBL" id="KNC86829.1"/>
    </source>
</evidence>
<dbReference type="eggNOG" id="KOG2633">
    <property type="taxonomic scope" value="Eukaryota"/>
</dbReference>
<dbReference type="AlphaFoldDB" id="A0A0L0GD45"/>
<dbReference type="PANTHER" id="PTHR11106">
    <property type="entry name" value="GANGLIOSIDE INDUCED DIFFERENTIATION ASSOCIATED PROTEIN 2-RELATED"/>
    <property type="match status" value="1"/>
</dbReference>
<accession>A0A0L0GD45</accession>
<dbReference type="STRING" id="667725.A0A0L0GD45"/>
<dbReference type="GeneID" id="25901526"/>
<reference evidence="2 3" key="1">
    <citation type="submission" date="2011-02" db="EMBL/GenBank/DDBJ databases">
        <title>The Genome Sequence of Sphaeroforma arctica JP610.</title>
        <authorList>
            <consortium name="The Broad Institute Genome Sequencing Platform"/>
            <person name="Russ C."/>
            <person name="Cuomo C."/>
            <person name="Young S.K."/>
            <person name="Zeng Q."/>
            <person name="Gargeya S."/>
            <person name="Alvarado L."/>
            <person name="Berlin A."/>
            <person name="Chapman S.B."/>
            <person name="Chen Z."/>
            <person name="Freedman E."/>
            <person name="Gellesch M."/>
            <person name="Goldberg J."/>
            <person name="Griggs A."/>
            <person name="Gujja S."/>
            <person name="Heilman E."/>
            <person name="Heiman D."/>
            <person name="Howarth C."/>
            <person name="Mehta T."/>
            <person name="Neiman D."/>
            <person name="Pearson M."/>
            <person name="Roberts A."/>
            <person name="Saif S."/>
            <person name="Shea T."/>
            <person name="Shenoy N."/>
            <person name="Sisk P."/>
            <person name="Stolte C."/>
            <person name="Sykes S."/>
            <person name="White J."/>
            <person name="Yandava C."/>
            <person name="Burger G."/>
            <person name="Gray M.W."/>
            <person name="Holland P.W.H."/>
            <person name="King N."/>
            <person name="Lang F.B.F."/>
            <person name="Roger A.J."/>
            <person name="Ruiz-Trillo I."/>
            <person name="Haas B."/>
            <person name="Nusbaum C."/>
            <person name="Birren B."/>
        </authorList>
    </citation>
    <scope>NUCLEOTIDE SEQUENCE [LARGE SCALE GENOMIC DNA]</scope>
    <source>
        <strain evidence="2 3">JP610</strain>
    </source>
</reference>
<sequence>MYVKLNQLRSWGTTPIAKKVFLYRGDSTKLQVDAIVNAANERMLGGGGIDGAIHRAAGRDLYDECERVEQVRPRVRCPTGEARLTKGYNLPAKHIIHTVGPIGEKPDKLESCYASCLNLAKTNNIRSLAFCSISTGVFMYPIEKATEVALSTTKRWLEEGDNNDAIDGIIFTVFSDRDADVYRQLLTTHFGPQHREVVNVDAGDDERGN</sequence>
<dbReference type="InterPro" id="IPR043472">
    <property type="entry name" value="Macro_dom-like"/>
</dbReference>
<dbReference type="Gene3D" id="3.40.220.10">
    <property type="entry name" value="Leucine Aminopeptidase, subunit E, domain 1"/>
    <property type="match status" value="1"/>
</dbReference>